<reference evidence="2 3" key="1">
    <citation type="submission" date="2020-08" db="EMBL/GenBank/DDBJ databases">
        <title>A Genomic Blueprint of the Chicken Gut Microbiome.</title>
        <authorList>
            <person name="Gilroy R."/>
            <person name="Ravi A."/>
            <person name="Getino M."/>
            <person name="Pursley I."/>
            <person name="Horton D.L."/>
            <person name="Alikhan N.-F."/>
            <person name="Baker D."/>
            <person name="Gharbi K."/>
            <person name="Hall N."/>
            <person name="Watson M."/>
            <person name="Adriaenssens E.M."/>
            <person name="Foster-Nyarko E."/>
            <person name="Jarju S."/>
            <person name="Secka A."/>
            <person name="Antonio M."/>
            <person name="Oren A."/>
            <person name="Chaudhuri R."/>
            <person name="La Ragione R.M."/>
            <person name="Hildebrand F."/>
            <person name="Pallen M.J."/>
        </authorList>
    </citation>
    <scope>NUCLEOTIDE SEQUENCE [LARGE SCALE GENOMIC DNA]</scope>
    <source>
        <strain evidence="2 3">Sa4CUA1</strain>
    </source>
</reference>
<dbReference type="CDD" id="cd03809">
    <property type="entry name" value="GT4_MtfB-like"/>
    <property type="match status" value="1"/>
</dbReference>
<keyword evidence="3" id="KW-1185">Reference proteome</keyword>
<keyword evidence="1" id="KW-0808">Transferase</keyword>
<sequence length="367" mass="38647">MPQLVIATVAVEVPMGAQVYQEEVATRAARALSAPSSGTVSPTATQAPAGAEDWTVRRTVARSLRSPLPGTLRLPLSRLGTASPALRRAAGRVVYPRGAVVHRVGLELPPHPTRDVVTIQDVVSWRFDDESRPVRAAAEEARRAAAVVTVSEFSADEIAELLGVERPHVAYNGVDERYFHTPPLDAAALDALGITGPYVLHAGGASRRKNLESLAAAWPLVHSARPDLTLVMSGPRNARRDALFGALAGTRLVGRLPDDVMPGLVAGAAVVVVPSHYEGFGLPALEGMAAGVPVVAARTSSLPEVVGDGGLLVDPTPDEIAQATLFALSDDPEVAAMVERGRVRSADFTWERSAAQHAAVWRSVAAR</sequence>
<evidence type="ECO:0000256" key="1">
    <source>
        <dbReference type="ARBA" id="ARBA00022679"/>
    </source>
</evidence>
<gene>
    <name evidence="2" type="ORF">H9652_04595</name>
</gene>
<dbReference type="PANTHER" id="PTHR46401:SF2">
    <property type="entry name" value="GLYCOSYLTRANSFERASE WBBK-RELATED"/>
    <property type="match status" value="1"/>
</dbReference>
<dbReference type="Gene3D" id="3.40.50.2000">
    <property type="entry name" value="Glycogen Phosphorylase B"/>
    <property type="match status" value="2"/>
</dbReference>
<evidence type="ECO:0000313" key="3">
    <source>
        <dbReference type="Proteomes" id="UP000641803"/>
    </source>
</evidence>
<name>A0ABR8RPJ7_9CELL</name>
<protein>
    <submittedName>
        <fullName evidence="2">Glycosyltransferase family 4 protein</fullName>
    </submittedName>
</protein>
<dbReference type="Pfam" id="PF13692">
    <property type="entry name" value="Glyco_trans_1_4"/>
    <property type="match status" value="1"/>
</dbReference>
<accession>A0ABR8RPJ7</accession>
<organism evidence="2 3">
    <name type="scientific">Oerskovia rustica</name>
    <dbReference type="NCBI Taxonomy" id="2762237"/>
    <lineage>
        <taxon>Bacteria</taxon>
        <taxon>Bacillati</taxon>
        <taxon>Actinomycetota</taxon>
        <taxon>Actinomycetes</taxon>
        <taxon>Micrococcales</taxon>
        <taxon>Cellulomonadaceae</taxon>
        <taxon>Oerskovia</taxon>
    </lineage>
</organism>
<evidence type="ECO:0000313" key="2">
    <source>
        <dbReference type="EMBL" id="MBD7949688.1"/>
    </source>
</evidence>
<dbReference type="PANTHER" id="PTHR46401">
    <property type="entry name" value="GLYCOSYLTRANSFERASE WBBK-RELATED"/>
    <property type="match status" value="1"/>
</dbReference>
<comment type="caution">
    <text evidence="2">The sequence shown here is derived from an EMBL/GenBank/DDBJ whole genome shotgun (WGS) entry which is preliminary data.</text>
</comment>
<dbReference type="EMBL" id="JACSQQ010000005">
    <property type="protein sequence ID" value="MBD7949688.1"/>
    <property type="molecule type" value="Genomic_DNA"/>
</dbReference>
<dbReference type="RefSeq" id="WP_191795091.1">
    <property type="nucleotide sequence ID" value="NZ_JACSQQ010000005.1"/>
</dbReference>
<proteinExistence type="predicted"/>
<dbReference type="Proteomes" id="UP000641803">
    <property type="component" value="Unassembled WGS sequence"/>
</dbReference>
<dbReference type="SUPFAM" id="SSF53756">
    <property type="entry name" value="UDP-Glycosyltransferase/glycogen phosphorylase"/>
    <property type="match status" value="1"/>
</dbReference>